<keyword evidence="4 8" id="KW-0238">DNA-binding</keyword>
<reference evidence="11" key="1">
    <citation type="journal article" date="2011" name="Plant Physiol.">
        <title>Comprehensive sequence analysis of 24,783 barley full-length cDNAs derived from 12 clone libraries.</title>
        <authorList>
            <person name="Matsumoto T."/>
            <person name="Tanaka T."/>
            <person name="Sakai H."/>
            <person name="Amano N."/>
            <person name="Kanamori H."/>
            <person name="Kurita K."/>
            <person name="Kikuta A."/>
            <person name="Kamiya K."/>
            <person name="Yamamoto M."/>
            <person name="Ikawa H."/>
            <person name="Fujii N."/>
            <person name="Hori K."/>
            <person name="Itoh T."/>
            <person name="Sato K."/>
        </authorList>
    </citation>
    <scope>NUCLEOTIDE SEQUENCE</scope>
    <source>
        <tissue evidence="11">Shoot and root</tissue>
    </source>
</reference>
<feature type="compositionally biased region" description="Basic and acidic residues" evidence="9">
    <location>
        <begin position="10"/>
        <end position="19"/>
    </location>
</feature>
<feature type="compositionally biased region" description="Polar residues" evidence="9">
    <location>
        <begin position="464"/>
        <end position="482"/>
    </location>
</feature>
<dbReference type="PANTHER" id="PTHR11850">
    <property type="entry name" value="HOMEOBOX PROTEIN TRANSCRIPTION FACTORS"/>
    <property type="match status" value="1"/>
</dbReference>
<dbReference type="InterPro" id="IPR001356">
    <property type="entry name" value="HD"/>
</dbReference>
<evidence type="ECO:0000256" key="4">
    <source>
        <dbReference type="ARBA" id="ARBA00023125"/>
    </source>
</evidence>
<feature type="region of interest" description="Disordered" evidence="9">
    <location>
        <begin position="458"/>
        <end position="491"/>
    </location>
</feature>
<dbReference type="InterPro" id="IPR050224">
    <property type="entry name" value="TALE_homeobox"/>
</dbReference>
<comment type="similarity">
    <text evidence="2">Belongs to the TALE/BELL homeobox family.</text>
</comment>
<dbReference type="AlphaFoldDB" id="F2E353"/>
<keyword evidence="6" id="KW-0804">Transcription</keyword>
<organism evidence="11">
    <name type="scientific">Hordeum vulgare subsp. vulgare</name>
    <name type="common">Domesticated barley</name>
    <dbReference type="NCBI Taxonomy" id="112509"/>
    <lineage>
        <taxon>Eukaryota</taxon>
        <taxon>Viridiplantae</taxon>
        <taxon>Streptophyta</taxon>
        <taxon>Embryophyta</taxon>
        <taxon>Tracheophyta</taxon>
        <taxon>Spermatophyta</taxon>
        <taxon>Magnoliopsida</taxon>
        <taxon>Liliopsida</taxon>
        <taxon>Poales</taxon>
        <taxon>Poaceae</taxon>
        <taxon>BOP clade</taxon>
        <taxon>Pooideae</taxon>
        <taxon>Triticodae</taxon>
        <taxon>Triticeae</taxon>
        <taxon>Hordeinae</taxon>
        <taxon>Hordeum</taxon>
    </lineage>
</organism>
<evidence type="ECO:0000256" key="3">
    <source>
        <dbReference type="ARBA" id="ARBA00023015"/>
    </source>
</evidence>
<dbReference type="Gene3D" id="1.10.10.60">
    <property type="entry name" value="Homeodomain-like"/>
    <property type="match status" value="1"/>
</dbReference>
<feature type="domain" description="Homeobox" evidence="10">
    <location>
        <begin position="385"/>
        <end position="448"/>
    </location>
</feature>
<sequence>MATYYSSPGSERESQDMYSRDPGNASYPMSSALGNLLYLNNNPSSGPYTAEFSGILQTQQNFMEMPGHGHHPAMSQDSSARESHDMLASHHGQRPFGHVKDMKDEMLMHMMDGARSGGGELIHDDPHNGAQFEFGVLNNHDSSDVPVGQGQGLSLSLNTQILAPSLPYWSIKPDMLTPNSYQESLRIDDIRMKNMQSEASRAIRHSRYLKAAQEVLDEVVNVWKNIKRKAQKEQAEPGKADGKESDGGPKSEGASQESGANAAPELSTAEKQELQNKMAKLMAMLDEVDRKYKHYYHQMQNVVASFDMVAGPGSAKPYTAVALQTISRHFRCLKDAINDQINVIRKKLGEEENSSGKEGKLTRLRYIDQQLRQQRAFQQYGMIPQNAWRPQRGLPENSVTVLRAWLFEHFLHPYPKDSEKLMLARQTGLTRSQISNWFINARVRLWKPMIEDMYKEETGDLEQDSNSSSDNVPRSKNKVASSEENEDLKNARARVCETSQLSESRASIGTMIVGAAPVGAAPVGFQHAEANPDDSFMNLMMKEQRSGEADGGLLLHNAVAQHSDENARFMAYHLAELGRYGNGNVSLTLGLQHPGSGLSVPNAQAHFPGVGDDDIYNAGAPLGVGIASSDYESLNQMDQRQRFEQSPLLHDFVA</sequence>
<dbReference type="Pfam" id="PF07526">
    <property type="entry name" value="POX"/>
    <property type="match status" value="1"/>
</dbReference>
<evidence type="ECO:0000256" key="5">
    <source>
        <dbReference type="ARBA" id="ARBA00023155"/>
    </source>
</evidence>
<evidence type="ECO:0000313" key="11">
    <source>
        <dbReference type="EMBL" id="BAK01775.1"/>
    </source>
</evidence>
<evidence type="ECO:0000259" key="10">
    <source>
        <dbReference type="PROSITE" id="PS50071"/>
    </source>
</evidence>
<feature type="compositionally biased region" description="Basic and acidic residues" evidence="9">
    <location>
        <begin position="231"/>
        <end position="249"/>
    </location>
</feature>
<proteinExistence type="evidence at transcript level"/>
<dbReference type="GO" id="GO:0005634">
    <property type="term" value="C:nucleus"/>
    <property type="evidence" value="ECO:0007669"/>
    <property type="project" value="UniProtKB-SubCell"/>
</dbReference>
<evidence type="ECO:0000256" key="2">
    <source>
        <dbReference type="ARBA" id="ARBA00006454"/>
    </source>
</evidence>
<evidence type="ECO:0000256" key="6">
    <source>
        <dbReference type="ARBA" id="ARBA00023163"/>
    </source>
</evidence>
<dbReference type="GO" id="GO:0003677">
    <property type="term" value="F:DNA binding"/>
    <property type="evidence" value="ECO:0007669"/>
    <property type="project" value="UniProtKB-UniRule"/>
</dbReference>
<name>F2E353_HORVV</name>
<feature type="region of interest" description="Disordered" evidence="9">
    <location>
        <begin position="229"/>
        <end position="271"/>
    </location>
</feature>
<dbReference type="InterPro" id="IPR009057">
    <property type="entry name" value="Homeodomain-like_sf"/>
</dbReference>
<dbReference type="GO" id="GO:0006355">
    <property type="term" value="P:regulation of DNA-templated transcription"/>
    <property type="evidence" value="ECO:0007669"/>
    <property type="project" value="InterPro"/>
</dbReference>
<dbReference type="Pfam" id="PF05920">
    <property type="entry name" value="Homeobox_KN"/>
    <property type="match status" value="1"/>
</dbReference>
<protein>
    <submittedName>
        <fullName evidence="11">Predicted protein</fullName>
    </submittedName>
</protein>
<feature type="region of interest" description="Disordered" evidence="9">
    <location>
        <begin position="1"/>
        <end position="25"/>
    </location>
</feature>
<dbReference type="SMART" id="SM00389">
    <property type="entry name" value="HOX"/>
    <property type="match status" value="1"/>
</dbReference>
<evidence type="ECO:0000256" key="1">
    <source>
        <dbReference type="ARBA" id="ARBA00004123"/>
    </source>
</evidence>
<comment type="subcellular location">
    <subcellularLocation>
        <location evidence="1 8">Nucleus</location>
    </subcellularLocation>
</comment>
<dbReference type="PROSITE" id="PS50071">
    <property type="entry name" value="HOMEOBOX_2"/>
    <property type="match status" value="1"/>
</dbReference>
<accession>F2E353</accession>
<dbReference type="InterPro" id="IPR006563">
    <property type="entry name" value="POX_dom"/>
</dbReference>
<dbReference type="CDD" id="cd00086">
    <property type="entry name" value="homeodomain"/>
    <property type="match status" value="1"/>
</dbReference>
<keyword evidence="3" id="KW-0805">Transcription regulation</keyword>
<dbReference type="EMBL" id="AK370576">
    <property type="protein sequence ID" value="BAK01775.1"/>
    <property type="molecule type" value="mRNA"/>
</dbReference>
<evidence type="ECO:0000256" key="7">
    <source>
        <dbReference type="ARBA" id="ARBA00023242"/>
    </source>
</evidence>
<feature type="DNA-binding region" description="Homeobox" evidence="8">
    <location>
        <begin position="387"/>
        <end position="449"/>
    </location>
</feature>
<dbReference type="SMART" id="SM00574">
    <property type="entry name" value="POX"/>
    <property type="match status" value="1"/>
</dbReference>
<evidence type="ECO:0000256" key="9">
    <source>
        <dbReference type="SAM" id="MobiDB-lite"/>
    </source>
</evidence>
<dbReference type="InterPro" id="IPR008422">
    <property type="entry name" value="KN_HD"/>
</dbReference>
<evidence type="ECO:0000256" key="8">
    <source>
        <dbReference type="PROSITE-ProRule" id="PRU00108"/>
    </source>
</evidence>
<dbReference type="SUPFAM" id="SSF46689">
    <property type="entry name" value="Homeodomain-like"/>
    <property type="match status" value="1"/>
</dbReference>
<keyword evidence="7 8" id="KW-0539">Nucleus</keyword>
<keyword evidence="5 8" id="KW-0371">Homeobox</keyword>